<dbReference type="EMBL" id="QXBN01000018">
    <property type="protein sequence ID" value="RIT33868.1"/>
    <property type="molecule type" value="Genomic_DNA"/>
</dbReference>
<sequence>MFQMATIWRRLMHDWKALAAKLGNVSRTTIFMLWNSGELGSVKVGRRRFSTERQLAEYIAKLEARAVSA</sequence>
<reference evidence="1 2" key="1">
    <citation type="submission" date="2018-08" db="EMBL/GenBank/DDBJ databases">
        <title>Linezolid Resistance in Mycobacterium abscessus: MIC Distribution and Comprehensive Investigation of Resistance Mechanisms.</title>
        <authorList>
            <person name="Ye M."/>
            <person name="Xu L."/>
            <person name="Zou Y."/>
            <person name="Li B."/>
            <person name="Guo Q."/>
            <person name="Zhang Y."/>
            <person name="Zhan M."/>
            <person name="Xu B."/>
            <person name="Yu F."/>
            <person name="Zhang Z."/>
            <person name="Chu H."/>
        </authorList>
    </citation>
    <scope>NUCLEOTIDE SEQUENCE [LARGE SCALE GENOMIC DNA]</scope>
    <source>
        <strain evidence="1 2">G143</strain>
    </source>
</reference>
<proteinExistence type="predicted"/>
<dbReference type="AlphaFoldDB" id="A0ABD7HK45"/>
<evidence type="ECO:0000313" key="1">
    <source>
        <dbReference type="EMBL" id="RIT33868.1"/>
    </source>
</evidence>
<name>A0ABD7HK45_9MYCO</name>
<dbReference type="Proteomes" id="UP000284557">
    <property type="component" value="Unassembled WGS sequence"/>
</dbReference>
<comment type="caution">
    <text evidence="1">The sequence shown here is derived from an EMBL/GenBank/DDBJ whole genome shotgun (WGS) entry which is preliminary data.</text>
</comment>
<organism evidence="1 2">
    <name type="scientific">Mycobacteroides abscessus</name>
    <dbReference type="NCBI Taxonomy" id="36809"/>
    <lineage>
        <taxon>Bacteria</taxon>
        <taxon>Bacillati</taxon>
        <taxon>Actinomycetota</taxon>
        <taxon>Actinomycetes</taxon>
        <taxon>Mycobacteriales</taxon>
        <taxon>Mycobacteriaceae</taxon>
        <taxon>Mycobacteroides</taxon>
    </lineage>
</organism>
<evidence type="ECO:0000313" key="2">
    <source>
        <dbReference type="Proteomes" id="UP000284557"/>
    </source>
</evidence>
<evidence type="ECO:0008006" key="3">
    <source>
        <dbReference type="Google" id="ProtNLM"/>
    </source>
</evidence>
<gene>
    <name evidence="1" type="ORF">D2E76_20990</name>
</gene>
<protein>
    <recommendedName>
        <fullName evidence="3">Helix-turn-helix domain-containing protein</fullName>
    </recommendedName>
</protein>
<accession>A0ABD7HK45</accession>